<dbReference type="Proteomes" id="UP000184499">
    <property type="component" value="Unassembled WGS sequence"/>
</dbReference>
<reference evidence="2" key="1">
    <citation type="journal article" date="2017" name="Genome Biol.">
        <title>Comparative genomics reveals high biological diversity and specific adaptations in the industrially and medically important fungal genus Aspergillus.</title>
        <authorList>
            <person name="de Vries R.P."/>
            <person name="Riley R."/>
            <person name="Wiebenga A."/>
            <person name="Aguilar-Osorio G."/>
            <person name="Amillis S."/>
            <person name="Uchima C.A."/>
            <person name="Anderluh G."/>
            <person name="Asadollahi M."/>
            <person name="Askin M."/>
            <person name="Barry K."/>
            <person name="Battaglia E."/>
            <person name="Bayram O."/>
            <person name="Benocci T."/>
            <person name="Braus-Stromeyer S.A."/>
            <person name="Caldana C."/>
            <person name="Canovas D."/>
            <person name="Cerqueira G.C."/>
            <person name="Chen F."/>
            <person name="Chen W."/>
            <person name="Choi C."/>
            <person name="Clum A."/>
            <person name="Dos Santos R.A."/>
            <person name="Damasio A.R."/>
            <person name="Diallinas G."/>
            <person name="Emri T."/>
            <person name="Fekete E."/>
            <person name="Flipphi M."/>
            <person name="Freyberg S."/>
            <person name="Gallo A."/>
            <person name="Gournas C."/>
            <person name="Habgood R."/>
            <person name="Hainaut M."/>
            <person name="Harispe M.L."/>
            <person name="Henrissat B."/>
            <person name="Hilden K.S."/>
            <person name="Hope R."/>
            <person name="Hossain A."/>
            <person name="Karabika E."/>
            <person name="Karaffa L."/>
            <person name="Karanyi Z."/>
            <person name="Krasevec N."/>
            <person name="Kuo A."/>
            <person name="Kusch H."/>
            <person name="LaButti K."/>
            <person name="Lagendijk E.L."/>
            <person name="Lapidus A."/>
            <person name="Levasseur A."/>
            <person name="Lindquist E."/>
            <person name="Lipzen A."/>
            <person name="Logrieco A.F."/>
            <person name="MacCabe A."/>
            <person name="Maekelae M.R."/>
            <person name="Malavazi I."/>
            <person name="Melin P."/>
            <person name="Meyer V."/>
            <person name="Mielnichuk N."/>
            <person name="Miskei M."/>
            <person name="Molnar A.P."/>
            <person name="Mule G."/>
            <person name="Ngan C.Y."/>
            <person name="Orejas M."/>
            <person name="Orosz E."/>
            <person name="Ouedraogo J.P."/>
            <person name="Overkamp K.M."/>
            <person name="Park H.-S."/>
            <person name="Perrone G."/>
            <person name="Piumi F."/>
            <person name="Punt P.J."/>
            <person name="Ram A.F."/>
            <person name="Ramon A."/>
            <person name="Rauscher S."/>
            <person name="Record E."/>
            <person name="Riano-Pachon D.M."/>
            <person name="Robert V."/>
            <person name="Roehrig J."/>
            <person name="Ruller R."/>
            <person name="Salamov A."/>
            <person name="Salih N.S."/>
            <person name="Samson R.A."/>
            <person name="Sandor E."/>
            <person name="Sanguinetti M."/>
            <person name="Schuetze T."/>
            <person name="Sepcic K."/>
            <person name="Shelest E."/>
            <person name="Sherlock G."/>
            <person name="Sophianopoulou V."/>
            <person name="Squina F.M."/>
            <person name="Sun H."/>
            <person name="Susca A."/>
            <person name="Todd R.B."/>
            <person name="Tsang A."/>
            <person name="Unkles S.E."/>
            <person name="van de Wiele N."/>
            <person name="van Rossen-Uffink D."/>
            <person name="Oliveira J.V."/>
            <person name="Vesth T.C."/>
            <person name="Visser J."/>
            <person name="Yu J.-H."/>
            <person name="Zhou M."/>
            <person name="Andersen M.R."/>
            <person name="Archer D.B."/>
            <person name="Baker S.E."/>
            <person name="Benoit I."/>
            <person name="Brakhage A.A."/>
            <person name="Braus G.H."/>
            <person name="Fischer R."/>
            <person name="Frisvad J.C."/>
            <person name="Goldman G.H."/>
            <person name="Houbraken J."/>
            <person name="Oakley B."/>
            <person name="Pocsi I."/>
            <person name="Scazzocchio C."/>
            <person name="Seiboth B."/>
            <person name="vanKuyk P.A."/>
            <person name="Wortman J."/>
            <person name="Dyer P.S."/>
            <person name="Grigoriev I.V."/>
        </authorList>
    </citation>
    <scope>NUCLEOTIDE SEQUENCE [LARGE SCALE GENOMIC DNA]</scope>
    <source>
        <strain evidence="2">CBS 101740 / IMI 381727 / IBT 21946</strain>
    </source>
</reference>
<dbReference type="VEuPathDB" id="FungiDB:ASPBRDRAFT_506242"/>
<dbReference type="GeneID" id="93579068"/>
<evidence type="ECO:0000313" key="2">
    <source>
        <dbReference type="Proteomes" id="UP000184499"/>
    </source>
</evidence>
<proteinExistence type="predicted"/>
<evidence type="ECO:0000313" key="1">
    <source>
        <dbReference type="EMBL" id="OJJ73519.1"/>
    </source>
</evidence>
<accession>A0A1L9UPT2</accession>
<dbReference type="RefSeq" id="XP_067480767.1">
    <property type="nucleotide sequence ID" value="XM_067626580.1"/>
</dbReference>
<gene>
    <name evidence="1" type="ORF">ASPBRDRAFT_506242</name>
</gene>
<dbReference type="EMBL" id="KV878682">
    <property type="protein sequence ID" value="OJJ73519.1"/>
    <property type="molecule type" value="Genomic_DNA"/>
</dbReference>
<dbReference type="AlphaFoldDB" id="A0A1L9UPT2"/>
<organism evidence="1 2">
    <name type="scientific">Aspergillus brasiliensis (strain CBS 101740 / IMI 381727 / IBT 21946)</name>
    <dbReference type="NCBI Taxonomy" id="767769"/>
    <lineage>
        <taxon>Eukaryota</taxon>
        <taxon>Fungi</taxon>
        <taxon>Dikarya</taxon>
        <taxon>Ascomycota</taxon>
        <taxon>Pezizomycotina</taxon>
        <taxon>Eurotiomycetes</taxon>
        <taxon>Eurotiomycetidae</taxon>
        <taxon>Eurotiales</taxon>
        <taxon>Aspergillaceae</taxon>
        <taxon>Aspergillus</taxon>
        <taxon>Aspergillus subgen. Circumdati</taxon>
    </lineage>
</organism>
<keyword evidence="2" id="KW-1185">Reference proteome</keyword>
<sequence>MTYSDAASRSQTCSSRVPGVNSLLLVAGILPADLHGSTKCPSRAPSKLGSSAIRCSWPLIWRHYCCMLCWVHHEGSRHSAGILSRPSSLGNITDKSSEWHDSDKILNERLRRVIRKPCTGPRTSSAQSRHCVLQQSPESASIRGYGRNRELDTLVLDPKESDVKDWMLASHTTMQNLWILRQYQSLISCSHFNEAGKREAQLEHSTCLAH</sequence>
<protein>
    <submittedName>
        <fullName evidence="1">Uncharacterized protein</fullName>
    </submittedName>
</protein>
<name>A0A1L9UPT2_ASPBC</name>